<evidence type="ECO:0000256" key="5">
    <source>
        <dbReference type="RuleBase" id="RU361187"/>
    </source>
</evidence>
<keyword evidence="7" id="KW-0732">Signal</keyword>
<dbReference type="InterPro" id="IPR023296">
    <property type="entry name" value="Glyco_hydro_beta-prop_sf"/>
</dbReference>
<sequence>MFLVSLTVTTLFAVAFGDTGAPTYLRDLRTSSEIGNPFVGGTWQYPGCATDTANGWSVWVFAVDKPHDSNGTSLSITAFSSPETHNWYIHEKVIDMSGFGGANASLYSPTPVFRKDKYYLYFSATGYPPDTPPNERTVGNYSGIWVGVADKPEGPYKNPLPNNTALIPAEDPTITEPRGPAILVDKDRTYLFYGPGGSLAFIELDDDMITLKNESKTLTMPPGNYGGIKVFKRSEMYYIVWNDVQLARPGVPERPSSIRYAMSVDLDGPFYGGDAVLAGDPFVARSVYHADILEVMDDVWYIFYARSQSNPDVSDAVVEGLAWEQVKFGQNDKSIIPVPMGVQSQWSSDYNWTNPYKLPVGVLPHDANAKFSTGKSIRSNSEYVDRYVELDATGTQSAVHGMMLVGFEDFQLDIGIYFEQKSPDDISGSAGIIFGGRKDDKNVEGWTGHTLQVSPQGDFSLNRMDQNGGEVKKLVDDVAAGDTALITIKTEGNRTRVFLGGEISPEYKIMEYDDSQYHPGWIGFRAWGLKARYGGLKLQKVREPDFAVASSQIPDKETKEPGKPKPSGK</sequence>
<dbReference type="PANTHER" id="PTHR43772:SF2">
    <property type="entry name" value="PUTATIVE (AFU_ORTHOLOGUE AFUA_2G04480)-RELATED"/>
    <property type="match status" value="1"/>
</dbReference>
<dbReference type="Gene3D" id="2.115.10.20">
    <property type="entry name" value="Glycosyl hydrolase domain, family 43"/>
    <property type="match status" value="1"/>
</dbReference>
<dbReference type="Pfam" id="PF04616">
    <property type="entry name" value="Glyco_hydro_43"/>
    <property type="match status" value="1"/>
</dbReference>
<evidence type="ECO:0000256" key="4">
    <source>
        <dbReference type="ARBA" id="ARBA00023295"/>
    </source>
</evidence>
<comment type="similarity">
    <text evidence="1 5">Belongs to the glycosyl hydrolase 43 family.</text>
</comment>
<reference evidence="8" key="1">
    <citation type="journal article" date="2023" name="Mol. Phylogenet. Evol.">
        <title>Genome-scale phylogeny and comparative genomics of the fungal order Sordariales.</title>
        <authorList>
            <person name="Hensen N."/>
            <person name="Bonometti L."/>
            <person name="Westerberg I."/>
            <person name="Brannstrom I.O."/>
            <person name="Guillou S."/>
            <person name="Cros-Aarteil S."/>
            <person name="Calhoun S."/>
            <person name="Haridas S."/>
            <person name="Kuo A."/>
            <person name="Mondo S."/>
            <person name="Pangilinan J."/>
            <person name="Riley R."/>
            <person name="LaButti K."/>
            <person name="Andreopoulos B."/>
            <person name="Lipzen A."/>
            <person name="Chen C."/>
            <person name="Yan M."/>
            <person name="Daum C."/>
            <person name="Ng V."/>
            <person name="Clum A."/>
            <person name="Steindorff A."/>
            <person name="Ohm R.A."/>
            <person name="Martin F."/>
            <person name="Silar P."/>
            <person name="Natvig D.O."/>
            <person name="Lalanne C."/>
            <person name="Gautier V."/>
            <person name="Ament-Velasquez S.L."/>
            <person name="Kruys A."/>
            <person name="Hutchinson M.I."/>
            <person name="Powell A.J."/>
            <person name="Barry K."/>
            <person name="Miller A.N."/>
            <person name="Grigoriev I.V."/>
            <person name="Debuchy R."/>
            <person name="Gladieux P."/>
            <person name="Hiltunen Thoren M."/>
            <person name="Johannesson H."/>
        </authorList>
    </citation>
    <scope>NUCLEOTIDE SEQUENCE</scope>
    <source>
        <strain evidence="8">PSN293</strain>
    </source>
</reference>
<keyword evidence="9" id="KW-1185">Reference proteome</keyword>
<evidence type="ECO:0000313" key="8">
    <source>
        <dbReference type="EMBL" id="KAK4219453.1"/>
    </source>
</evidence>
<dbReference type="PANTHER" id="PTHR43772">
    <property type="entry name" value="ENDO-1,4-BETA-XYLANASE"/>
    <property type="match status" value="1"/>
</dbReference>
<feature type="signal peptide" evidence="7">
    <location>
        <begin position="1"/>
        <end position="17"/>
    </location>
</feature>
<dbReference type="GO" id="GO:0004553">
    <property type="term" value="F:hydrolase activity, hydrolyzing O-glycosyl compounds"/>
    <property type="evidence" value="ECO:0007669"/>
    <property type="project" value="InterPro"/>
</dbReference>
<dbReference type="InterPro" id="IPR052176">
    <property type="entry name" value="Glycosyl_Hydrlase_43_Enz"/>
</dbReference>
<feature type="compositionally biased region" description="Basic and acidic residues" evidence="6">
    <location>
        <begin position="554"/>
        <end position="563"/>
    </location>
</feature>
<reference evidence="8" key="2">
    <citation type="submission" date="2023-05" db="EMBL/GenBank/DDBJ databases">
        <authorList>
            <consortium name="Lawrence Berkeley National Laboratory"/>
            <person name="Steindorff A."/>
            <person name="Hensen N."/>
            <person name="Bonometti L."/>
            <person name="Westerberg I."/>
            <person name="Brannstrom I.O."/>
            <person name="Guillou S."/>
            <person name="Cros-Aarteil S."/>
            <person name="Calhoun S."/>
            <person name="Haridas S."/>
            <person name="Kuo A."/>
            <person name="Mondo S."/>
            <person name="Pangilinan J."/>
            <person name="Riley R."/>
            <person name="Labutti K."/>
            <person name="Andreopoulos B."/>
            <person name="Lipzen A."/>
            <person name="Chen C."/>
            <person name="Yanf M."/>
            <person name="Daum C."/>
            <person name="Ng V."/>
            <person name="Clum A."/>
            <person name="Ohm R."/>
            <person name="Martin F."/>
            <person name="Silar P."/>
            <person name="Natvig D."/>
            <person name="Lalanne C."/>
            <person name="Gautier V."/>
            <person name="Ament-Velasquez S.L."/>
            <person name="Kruys A."/>
            <person name="Hutchinson M.I."/>
            <person name="Powell A.J."/>
            <person name="Barry K."/>
            <person name="Miller A.N."/>
            <person name="Grigoriev I.V."/>
            <person name="Debuchy R."/>
            <person name="Gladieux P."/>
            <person name="Thoren M.H."/>
            <person name="Johannesson H."/>
        </authorList>
    </citation>
    <scope>NUCLEOTIDE SEQUENCE</scope>
    <source>
        <strain evidence="8">PSN293</strain>
    </source>
</reference>
<feature type="chain" id="PRO_5042871114" evidence="7">
    <location>
        <begin position="18"/>
        <end position="569"/>
    </location>
</feature>
<gene>
    <name evidence="8" type="ORF">QBC37DRAFT_459971</name>
</gene>
<organism evidence="8 9">
    <name type="scientific">Rhypophila decipiens</name>
    <dbReference type="NCBI Taxonomy" id="261697"/>
    <lineage>
        <taxon>Eukaryota</taxon>
        <taxon>Fungi</taxon>
        <taxon>Dikarya</taxon>
        <taxon>Ascomycota</taxon>
        <taxon>Pezizomycotina</taxon>
        <taxon>Sordariomycetes</taxon>
        <taxon>Sordariomycetidae</taxon>
        <taxon>Sordariales</taxon>
        <taxon>Naviculisporaceae</taxon>
        <taxon>Rhypophila</taxon>
    </lineage>
</organism>
<keyword evidence="3" id="KW-0119">Carbohydrate metabolism</keyword>
<dbReference type="EMBL" id="MU858048">
    <property type="protein sequence ID" value="KAK4219453.1"/>
    <property type="molecule type" value="Genomic_DNA"/>
</dbReference>
<comment type="caution">
    <text evidence="8">The sequence shown here is derived from an EMBL/GenBank/DDBJ whole genome shotgun (WGS) entry which is preliminary data.</text>
</comment>
<evidence type="ECO:0000256" key="1">
    <source>
        <dbReference type="ARBA" id="ARBA00009865"/>
    </source>
</evidence>
<evidence type="ECO:0000256" key="6">
    <source>
        <dbReference type="SAM" id="MobiDB-lite"/>
    </source>
</evidence>
<proteinExistence type="inferred from homology"/>
<evidence type="ECO:0000256" key="3">
    <source>
        <dbReference type="ARBA" id="ARBA00023277"/>
    </source>
</evidence>
<dbReference type="Gene3D" id="2.60.120.560">
    <property type="entry name" value="Exo-inulinase, domain 1"/>
    <property type="match status" value="1"/>
</dbReference>
<protein>
    <submittedName>
        <fullName evidence="8">Glycosyl hydrolase</fullName>
    </submittedName>
</protein>
<keyword evidence="4 5" id="KW-0326">Glycosidase</keyword>
<keyword evidence="2 5" id="KW-0378">Hydrolase</keyword>
<dbReference type="InterPro" id="IPR006710">
    <property type="entry name" value="Glyco_hydro_43"/>
</dbReference>
<evidence type="ECO:0000256" key="7">
    <source>
        <dbReference type="SAM" id="SignalP"/>
    </source>
</evidence>
<dbReference type="SUPFAM" id="SSF75005">
    <property type="entry name" value="Arabinanase/levansucrase/invertase"/>
    <property type="match status" value="1"/>
</dbReference>
<dbReference type="Proteomes" id="UP001301769">
    <property type="component" value="Unassembled WGS sequence"/>
</dbReference>
<evidence type="ECO:0000256" key="2">
    <source>
        <dbReference type="ARBA" id="ARBA00022801"/>
    </source>
</evidence>
<name>A0AAN6YHL8_9PEZI</name>
<dbReference type="AlphaFoldDB" id="A0AAN6YHL8"/>
<accession>A0AAN6YHL8</accession>
<dbReference type="GO" id="GO:0005975">
    <property type="term" value="P:carbohydrate metabolic process"/>
    <property type="evidence" value="ECO:0007669"/>
    <property type="project" value="InterPro"/>
</dbReference>
<evidence type="ECO:0000313" key="9">
    <source>
        <dbReference type="Proteomes" id="UP001301769"/>
    </source>
</evidence>
<feature type="region of interest" description="Disordered" evidence="6">
    <location>
        <begin position="546"/>
        <end position="569"/>
    </location>
</feature>